<dbReference type="GO" id="GO:0031966">
    <property type="term" value="C:mitochondrial membrane"/>
    <property type="evidence" value="ECO:0007669"/>
    <property type="project" value="TreeGrafter"/>
</dbReference>
<accession>A0A0K2V485</accession>
<comment type="similarity">
    <text evidence="1">Belongs to the TMEM70 family.</text>
</comment>
<feature type="non-terminal residue" evidence="3">
    <location>
        <position position="1"/>
    </location>
</feature>
<dbReference type="AlphaFoldDB" id="A0A0K2V485"/>
<keyword evidence="2" id="KW-1133">Transmembrane helix</keyword>
<dbReference type="PANTHER" id="PTHR13281">
    <property type="entry name" value="TRANSMEMBRANE PROTEIN 70, MITOCHONDRIAL"/>
    <property type="match status" value="1"/>
</dbReference>
<keyword evidence="2" id="KW-0472">Membrane</keyword>
<dbReference type="InterPro" id="IPR009724">
    <property type="entry name" value="TMEM70"/>
</dbReference>
<evidence type="ECO:0000256" key="2">
    <source>
        <dbReference type="SAM" id="Phobius"/>
    </source>
</evidence>
<gene>
    <name evidence="3" type="primary">Dpse\GA20399</name>
</gene>
<reference evidence="3" key="1">
    <citation type="submission" date="2014-05" db="EMBL/GenBank/DDBJ databases">
        <authorList>
            <person name="Chronopoulou M."/>
        </authorList>
    </citation>
    <scope>NUCLEOTIDE SEQUENCE</scope>
    <source>
        <tissue evidence="3">Whole organism</tissue>
    </source>
</reference>
<feature type="transmembrane region" description="Helical" evidence="2">
    <location>
        <begin position="6"/>
        <end position="24"/>
    </location>
</feature>
<dbReference type="OrthoDB" id="156886at2759"/>
<feature type="transmembrane region" description="Helical" evidence="2">
    <location>
        <begin position="117"/>
        <end position="137"/>
    </location>
</feature>
<name>A0A0K2V485_LEPSM</name>
<dbReference type="GO" id="GO:0033615">
    <property type="term" value="P:mitochondrial proton-transporting ATP synthase complex assembly"/>
    <property type="evidence" value="ECO:0007669"/>
    <property type="project" value="TreeGrafter"/>
</dbReference>
<proteinExistence type="inferred from homology"/>
<organism evidence="3">
    <name type="scientific">Lepeophtheirus salmonis</name>
    <name type="common">Salmon louse</name>
    <name type="synonym">Caligus salmonis</name>
    <dbReference type="NCBI Taxonomy" id="72036"/>
    <lineage>
        <taxon>Eukaryota</taxon>
        <taxon>Metazoa</taxon>
        <taxon>Ecdysozoa</taxon>
        <taxon>Arthropoda</taxon>
        <taxon>Crustacea</taxon>
        <taxon>Multicrustacea</taxon>
        <taxon>Hexanauplia</taxon>
        <taxon>Copepoda</taxon>
        <taxon>Siphonostomatoida</taxon>
        <taxon>Caligidae</taxon>
        <taxon>Lepeophtheirus</taxon>
    </lineage>
</organism>
<dbReference type="EMBL" id="HACA01027769">
    <property type="protein sequence ID" value="CDW45130.1"/>
    <property type="molecule type" value="Transcribed_RNA"/>
</dbReference>
<dbReference type="PANTHER" id="PTHR13281:SF0">
    <property type="entry name" value="TRANSMEMBRANE PROTEIN 70, MITOCHONDRIAL"/>
    <property type="match status" value="1"/>
</dbReference>
<evidence type="ECO:0000313" key="3">
    <source>
        <dbReference type="EMBL" id="CDW45130.1"/>
    </source>
</evidence>
<evidence type="ECO:0000256" key="1">
    <source>
        <dbReference type="ARBA" id="ARBA00005280"/>
    </source>
</evidence>
<dbReference type="InterPro" id="IPR045325">
    <property type="entry name" value="TMEM70/TMEM186/TMEM223"/>
</dbReference>
<dbReference type="Pfam" id="PF06979">
    <property type="entry name" value="TMEM70"/>
    <property type="match status" value="1"/>
</dbReference>
<sequence>PIECYVFVYVLLLIKTAERILFLSHNLHSSSKMMFITTKGGLFRMGLPLTRLTTRFCSTHVPKDFPRSNTVAEEKEIYKGILSTQIKLVKSFSLMTSGIGLACQPVIFLQMQSSNVALMIGAGTFISFFTFATPLLIHTFAKKYVTRLTYNPAEDAYTAVTYNLFLRPKKITFKVEDVDVPSVPGMFTTFKAHNIPLFIDGENFKENLEHYGKIMGYDKPLNLRWDNDESLKKDDKKQF</sequence>
<protein>
    <submittedName>
        <fullName evidence="3">Uncharacterized protein</fullName>
    </submittedName>
</protein>
<feature type="transmembrane region" description="Helical" evidence="2">
    <location>
        <begin position="92"/>
        <end position="111"/>
    </location>
</feature>
<keyword evidence="2" id="KW-0812">Transmembrane</keyword>